<dbReference type="Pfam" id="PF20212">
    <property type="entry name" value="DUF6572"/>
    <property type="match status" value="1"/>
</dbReference>
<keyword evidence="2" id="KW-1185">Reference proteome</keyword>
<dbReference type="AlphaFoldDB" id="A0A9X3X448"/>
<comment type="caution">
    <text evidence="1">The sequence shown here is derived from an EMBL/GenBank/DDBJ whole genome shotgun (WGS) entry which is preliminary data.</text>
</comment>
<sequence length="116" mass="13217">MTIEQSRVVDWLGIEKGTGHVRLTVIDDLDWVDERRHLLLLQEKLNTSLAFIESGEVFQRLAEDVGREVEHSTPIKVYILAKFAVTREGEDFLDYAKSMFKAAGIDLIFKLVEVPG</sequence>
<protein>
    <submittedName>
        <fullName evidence="1">Uncharacterized protein</fullName>
    </submittedName>
</protein>
<accession>A0A9X3X448</accession>
<dbReference type="InterPro" id="IPR046702">
    <property type="entry name" value="DUF6572"/>
</dbReference>
<proteinExistence type="predicted"/>
<name>A0A9X3X448_9BACT</name>
<dbReference type="EMBL" id="JAGTJJ010000003">
    <property type="protein sequence ID" value="MDC3981001.1"/>
    <property type="molecule type" value="Genomic_DNA"/>
</dbReference>
<dbReference type="RefSeq" id="WP_272419654.1">
    <property type="nucleotide sequence ID" value="NZ_JAGTJJ010000003.1"/>
</dbReference>
<gene>
    <name evidence="1" type="ORF">KEG57_10865</name>
</gene>
<evidence type="ECO:0000313" key="2">
    <source>
        <dbReference type="Proteomes" id="UP001151081"/>
    </source>
</evidence>
<evidence type="ECO:0000313" key="1">
    <source>
        <dbReference type="EMBL" id="MDC3981001.1"/>
    </source>
</evidence>
<organism evidence="1 2">
    <name type="scientific">Polyangium jinanense</name>
    <dbReference type="NCBI Taxonomy" id="2829994"/>
    <lineage>
        <taxon>Bacteria</taxon>
        <taxon>Pseudomonadati</taxon>
        <taxon>Myxococcota</taxon>
        <taxon>Polyangia</taxon>
        <taxon>Polyangiales</taxon>
        <taxon>Polyangiaceae</taxon>
        <taxon>Polyangium</taxon>
    </lineage>
</organism>
<reference evidence="1 2" key="1">
    <citation type="submission" date="2021-04" db="EMBL/GenBank/DDBJ databases">
        <title>Genome analysis of Polyangium sp.</title>
        <authorList>
            <person name="Li Y."/>
            <person name="Wang J."/>
        </authorList>
    </citation>
    <scope>NUCLEOTIDE SEQUENCE [LARGE SCALE GENOMIC DNA]</scope>
    <source>
        <strain evidence="1 2">SDU14</strain>
    </source>
</reference>
<dbReference type="Proteomes" id="UP001151081">
    <property type="component" value="Unassembled WGS sequence"/>
</dbReference>